<dbReference type="EMBL" id="CABWIE010000036">
    <property type="protein sequence ID" value="VWM02047.1"/>
    <property type="molecule type" value="Genomic_DNA"/>
</dbReference>
<gene>
    <name evidence="1" type="ORF">KCJAJFAP_01058</name>
</gene>
<keyword evidence="2" id="KW-1185">Reference proteome</keyword>
<organism evidence="1 2">
    <name type="scientific">Collinsella aerofaciens</name>
    <dbReference type="NCBI Taxonomy" id="74426"/>
    <lineage>
        <taxon>Bacteria</taxon>
        <taxon>Bacillati</taxon>
        <taxon>Actinomycetota</taxon>
        <taxon>Coriobacteriia</taxon>
        <taxon>Coriobacteriales</taxon>
        <taxon>Coriobacteriaceae</taxon>
        <taxon>Collinsella</taxon>
    </lineage>
</organism>
<protein>
    <submittedName>
        <fullName evidence="1">Uncharacterized protein</fullName>
    </submittedName>
</protein>
<proteinExistence type="predicted"/>
<sequence length="117" mass="13384">MPLHKFVCQQEKAADAAFNGFDMPGCYLIARYQKGDHDKNYSDYLGIYVGSSEHMSDGIVSTPTRLGDPDVYADYKYHQNVMLFVFPCELKDLDERRELLLRSFEGSRLYNGSEVLA</sequence>
<dbReference type="RefSeq" id="WP_152077131.1">
    <property type="nucleotide sequence ID" value="NZ_CAAKNU010000054.1"/>
</dbReference>
<accession>A0A5K1JCU8</accession>
<dbReference type="Proteomes" id="UP000361836">
    <property type="component" value="Unassembled WGS sequence"/>
</dbReference>
<evidence type="ECO:0000313" key="1">
    <source>
        <dbReference type="EMBL" id="VWM02047.1"/>
    </source>
</evidence>
<reference evidence="1 2" key="1">
    <citation type="submission" date="2019-10" db="EMBL/GenBank/DDBJ databases">
        <authorList>
            <person name="Wolf R A."/>
        </authorList>
    </citation>
    <scope>NUCLEOTIDE SEQUENCE [LARGE SCALE GENOMIC DNA]</scope>
    <source>
        <strain evidence="1">Collinsella_aerofaciens_MC2</strain>
    </source>
</reference>
<dbReference type="AlphaFoldDB" id="A0A5K1JCU8"/>
<name>A0A5K1JCU8_9ACTN</name>
<evidence type="ECO:0000313" key="2">
    <source>
        <dbReference type="Proteomes" id="UP000361836"/>
    </source>
</evidence>